<evidence type="ECO:0000256" key="1">
    <source>
        <dbReference type="SAM" id="MobiDB-lite"/>
    </source>
</evidence>
<gene>
    <name evidence="3" type="ORF">V1351_15125</name>
</gene>
<feature type="transmembrane region" description="Helical" evidence="2">
    <location>
        <begin position="179"/>
        <end position="199"/>
    </location>
</feature>
<feature type="transmembrane region" description="Helical" evidence="2">
    <location>
        <begin position="146"/>
        <end position="167"/>
    </location>
</feature>
<keyword evidence="2" id="KW-0812">Transmembrane</keyword>
<feature type="transmembrane region" description="Helical" evidence="2">
    <location>
        <begin position="205"/>
        <end position="224"/>
    </location>
</feature>
<feature type="transmembrane region" description="Helical" evidence="2">
    <location>
        <begin position="28"/>
        <end position="47"/>
    </location>
</feature>
<dbReference type="RefSeq" id="WP_338749052.1">
    <property type="nucleotide sequence ID" value="NZ_CP144913.1"/>
</dbReference>
<keyword evidence="4" id="KW-1185">Reference proteome</keyword>
<protein>
    <submittedName>
        <fullName evidence="3">DUF998 domain-containing protein</fullName>
    </submittedName>
</protein>
<dbReference type="Pfam" id="PF06197">
    <property type="entry name" value="DUF998"/>
    <property type="match status" value="1"/>
</dbReference>
<feature type="region of interest" description="Disordered" evidence="1">
    <location>
        <begin position="1"/>
        <end position="22"/>
    </location>
</feature>
<evidence type="ECO:0000256" key="2">
    <source>
        <dbReference type="SAM" id="Phobius"/>
    </source>
</evidence>
<accession>A0ABZ2MGQ7</accession>
<proteinExistence type="predicted"/>
<dbReference type="EMBL" id="CP144913">
    <property type="protein sequence ID" value="WXB76254.1"/>
    <property type="molecule type" value="Genomic_DNA"/>
</dbReference>
<evidence type="ECO:0000313" key="4">
    <source>
        <dbReference type="Proteomes" id="UP001382727"/>
    </source>
</evidence>
<dbReference type="InterPro" id="IPR009339">
    <property type="entry name" value="DUF998"/>
</dbReference>
<sequence>MSPGPGRVADPHTPTDPDRRHGTTRYRLGGVLLLLAGLYFVGEAWAATGWEGRPYRWTVDAISELGVPETRSAGGDPFAATKHAVMNATFVATGLRVLIAGLVLAPFVPRRARRSVLGLVIAYGLGTVIVGLFPTGMPSARADVHGVGAVLTILGGSLLLLALAVSLSGSHRRMSLITAALGLLSLTGSVCGVLGIGGFGLVERIAVYSVLVWQVLAGIAIVLGRPRTGPPG</sequence>
<dbReference type="Proteomes" id="UP001382727">
    <property type="component" value="Chromosome"/>
</dbReference>
<feature type="compositionally biased region" description="Basic and acidic residues" evidence="1">
    <location>
        <begin position="9"/>
        <end position="21"/>
    </location>
</feature>
<keyword evidence="2" id="KW-1133">Transmembrane helix</keyword>
<keyword evidence="2" id="KW-0472">Membrane</keyword>
<reference evidence="3 4" key="1">
    <citation type="submission" date="2024-02" db="EMBL/GenBank/DDBJ databases">
        <title>Janibacter sp. nov., isolated from gut of marine sandworm.</title>
        <authorList>
            <person name="Kim B."/>
            <person name="Jun M.O."/>
            <person name="Shin N.-R."/>
        </authorList>
    </citation>
    <scope>NUCLEOTIDE SEQUENCE [LARGE SCALE GENOMIC DNA]</scope>
    <source>
        <strain evidence="3 4">A1S7</strain>
    </source>
</reference>
<name>A0ABZ2MGQ7_9MICO</name>
<organism evidence="3 4">
    <name type="scientific">Janibacter alittae</name>
    <dbReference type="NCBI Taxonomy" id="3115209"/>
    <lineage>
        <taxon>Bacteria</taxon>
        <taxon>Bacillati</taxon>
        <taxon>Actinomycetota</taxon>
        <taxon>Actinomycetes</taxon>
        <taxon>Micrococcales</taxon>
        <taxon>Intrasporangiaceae</taxon>
        <taxon>Janibacter</taxon>
    </lineage>
</organism>
<feature type="transmembrane region" description="Helical" evidence="2">
    <location>
        <begin position="84"/>
        <end position="104"/>
    </location>
</feature>
<feature type="transmembrane region" description="Helical" evidence="2">
    <location>
        <begin position="116"/>
        <end position="134"/>
    </location>
</feature>
<evidence type="ECO:0000313" key="3">
    <source>
        <dbReference type="EMBL" id="WXB76254.1"/>
    </source>
</evidence>